<dbReference type="Pfam" id="PF14127">
    <property type="entry name" value="DUF4294"/>
    <property type="match status" value="1"/>
</dbReference>
<protein>
    <recommendedName>
        <fullName evidence="3">DUF4294 domain-containing protein</fullName>
    </recommendedName>
</protein>
<dbReference type="OrthoDB" id="1491885at2"/>
<evidence type="ECO:0000313" key="1">
    <source>
        <dbReference type="EMBL" id="SEK96487.1"/>
    </source>
</evidence>
<reference evidence="2" key="1">
    <citation type="submission" date="2016-10" db="EMBL/GenBank/DDBJ databases">
        <authorList>
            <person name="Varghese N."/>
            <person name="Submissions S."/>
        </authorList>
    </citation>
    <scope>NUCLEOTIDE SEQUENCE [LARGE SCALE GENOMIC DNA]</scope>
    <source>
        <strain evidence="2">DSM 18733</strain>
    </source>
</reference>
<evidence type="ECO:0008006" key="3">
    <source>
        <dbReference type="Google" id="ProtNLM"/>
    </source>
</evidence>
<evidence type="ECO:0000313" key="2">
    <source>
        <dbReference type="Proteomes" id="UP000199421"/>
    </source>
</evidence>
<dbReference type="EMBL" id="FOAF01000001">
    <property type="protein sequence ID" value="SEK96487.1"/>
    <property type="molecule type" value="Genomic_DNA"/>
</dbReference>
<gene>
    <name evidence="1" type="ORF">SAMN05661044_01625</name>
</gene>
<accession>A0A1H7LDU7</accession>
<sequence>MKILYLMLINLLLFFGQVSLAQQVNRDSLTNTIASTANTTPIMLPTTLINGERIPWILLREVVITDTRVFRTPADRARYNRLKYNVLKVLPYAKFAEDRYDRLQRELAVTSGKKEQKRLIKTCEKEIKTMFNREIKKMSISQGEILIKLIDRQTGNSSYELVRDLRGGVSAFFYQSVAKIFGHNLKNTYDPDQEREIEYIIRNHANANRYFY</sequence>
<dbReference type="RefSeq" id="WP_093321684.1">
    <property type="nucleotide sequence ID" value="NZ_FOAF01000001.1"/>
</dbReference>
<keyword evidence="2" id="KW-1185">Reference proteome</keyword>
<organism evidence="1 2">
    <name type="scientific">Olivibacter domesticus</name>
    <name type="common">Pseudosphingobacterium domesticum</name>
    <dbReference type="NCBI Taxonomy" id="407022"/>
    <lineage>
        <taxon>Bacteria</taxon>
        <taxon>Pseudomonadati</taxon>
        <taxon>Bacteroidota</taxon>
        <taxon>Sphingobacteriia</taxon>
        <taxon>Sphingobacteriales</taxon>
        <taxon>Sphingobacteriaceae</taxon>
        <taxon>Olivibacter</taxon>
    </lineage>
</organism>
<dbReference type="AlphaFoldDB" id="A0A1H7LDU7"/>
<dbReference type="InterPro" id="IPR025636">
    <property type="entry name" value="DUF4294"/>
</dbReference>
<dbReference type="Proteomes" id="UP000199421">
    <property type="component" value="Unassembled WGS sequence"/>
</dbReference>
<name>A0A1H7LDU7_OLID1</name>
<dbReference type="STRING" id="407022.SAMN05661044_01625"/>
<proteinExistence type="predicted"/>